<keyword evidence="22" id="KW-1185">Reference proteome</keyword>
<dbReference type="CDD" id="cd00028">
    <property type="entry name" value="B_lectin"/>
    <property type="match status" value="1"/>
</dbReference>
<dbReference type="GO" id="GO:0030246">
    <property type="term" value="F:carbohydrate binding"/>
    <property type="evidence" value="ECO:0007669"/>
    <property type="project" value="UniProtKB-KW"/>
</dbReference>
<keyword evidence="10" id="KW-0547">Nucleotide-binding</keyword>
<dbReference type="AlphaFoldDB" id="A0A6P5WPA4"/>
<keyword evidence="12" id="KW-0067">ATP-binding</keyword>
<comment type="catalytic activity">
    <reaction evidence="18">
        <text>L-threonyl-[protein] + ATP = O-phospho-L-threonyl-[protein] + ADP + H(+)</text>
        <dbReference type="Rhea" id="RHEA:46608"/>
        <dbReference type="Rhea" id="RHEA-COMP:11060"/>
        <dbReference type="Rhea" id="RHEA-COMP:11605"/>
        <dbReference type="ChEBI" id="CHEBI:15378"/>
        <dbReference type="ChEBI" id="CHEBI:30013"/>
        <dbReference type="ChEBI" id="CHEBI:30616"/>
        <dbReference type="ChEBI" id="CHEBI:61977"/>
        <dbReference type="ChEBI" id="CHEBI:456216"/>
        <dbReference type="EC" id="2.7.11.1"/>
    </reaction>
</comment>
<proteinExistence type="predicted"/>
<organism evidence="22 23">
    <name type="scientific">Durio zibethinus</name>
    <name type="common">Durian</name>
    <dbReference type="NCBI Taxonomy" id="66656"/>
    <lineage>
        <taxon>Eukaryota</taxon>
        <taxon>Viridiplantae</taxon>
        <taxon>Streptophyta</taxon>
        <taxon>Embryophyta</taxon>
        <taxon>Tracheophyta</taxon>
        <taxon>Spermatophyta</taxon>
        <taxon>Magnoliopsida</taxon>
        <taxon>eudicotyledons</taxon>
        <taxon>Gunneridae</taxon>
        <taxon>Pentapetalae</taxon>
        <taxon>rosids</taxon>
        <taxon>malvids</taxon>
        <taxon>Malvales</taxon>
        <taxon>Malvaceae</taxon>
        <taxon>Helicteroideae</taxon>
        <taxon>Durio</taxon>
    </lineage>
</organism>
<evidence type="ECO:0000256" key="8">
    <source>
        <dbReference type="ARBA" id="ARBA00022729"/>
    </source>
</evidence>
<dbReference type="PANTHER" id="PTHR32444:SF247">
    <property type="entry name" value="OS01G0958200 PROTEIN"/>
    <property type="match status" value="1"/>
</dbReference>
<keyword evidence="5" id="KW-0597">Phosphoprotein</keyword>
<dbReference type="GO" id="GO:0004674">
    <property type="term" value="F:protein serine/threonine kinase activity"/>
    <property type="evidence" value="ECO:0007669"/>
    <property type="project" value="UniProtKB-KW"/>
</dbReference>
<dbReference type="InterPro" id="IPR001480">
    <property type="entry name" value="Bulb-type_lectin_dom"/>
</dbReference>
<evidence type="ECO:0000256" key="5">
    <source>
        <dbReference type="ARBA" id="ARBA00022553"/>
    </source>
</evidence>
<keyword evidence="17" id="KW-0325">Glycoprotein</keyword>
<dbReference type="SUPFAM" id="SSF51110">
    <property type="entry name" value="alpha-D-mannose-specific plant lectins"/>
    <property type="match status" value="1"/>
</dbReference>
<evidence type="ECO:0000256" key="14">
    <source>
        <dbReference type="ARBA" id="ARBA00023136"/>
    </source>
</evidence>
<feature type="signal peptide" evidence="20">
    <location>
        <begin position="1"/>
        <end position="24"/>
    </location>
</feature>
<comment type="catalytic activity">
    <reaction evidence="19">
        <text>L-seryl-[protein] + ATP = O-phospho-L-seryl-[protein] + ADP + H(+)</text>
        <dbReference type="Rhea" id="RHEA:17989"/>
        <dbReference type="Rhea" id="RHEA-COMP:9863"/>
        <dbReference type="Rhea" id="RHEA-COMP:11604"/>
        <dbReference type="ChEBI" id="CHEBI:15378"/>
        <dbReference type="ChEBI" id="CHEBI:29999"/>
        <dbReference type="ChEBI" id="CHEBI:30616"/>
        <dbReference type="ChEBI" id="CHEBI:83421"/>
        <dbReference type="ChEBI" id="CHEBI:456216"/>
        <dbReference type="EC" id="2.7.11.1"/>
    </reaction>
</comment>
<accession>A0A6P5WPA4</accession>
<evidence type="ECO:0000256" key="17">
    <source>
        <dbReference type="ARBA" id="ARBA00023180"/>
    </source>
</evidence>
<evidence type="ECO:0000256" key="11">
    <source>
        <dbReference type="ARBA" id="ARBA00022777"/>
    </source>
</evidence>
<evidence type="ECO:0000256" key="10">
    <source>
        <dbReference type="ARBA" id="ARBA00022741"/>
    </source>
</evidence>
<evidence type="ECO:0000313" key="23">
    <source>
        <dbReference type="RefSeq" id="XP_022717698.1"/>
    </source>
</evidence>
<dbReference type="GO" id="GO:0005524">
    <property type="term" value="F:ATP binding"/>
    <property type="evidence" value="ECO:0007669"/>
    <property type="project" value="UniProtKB-KW"/>
</dbReference>
<evidence type="ECO:0000256" key="9">
    <source>
        <dbReference type="ARBA" id="ARBA00022734"/>
    </source>
</evidence>
<sequence>MRGWFAPPVSLLVILFLALQFTNGNDTIHRGETITHPKTIISSNGTFELGFFSATSYSKYYLGIWHKVSKPARVWVANREYPSLSDSSNLTINSEGNLVISDGRMSYKVTDITTSNNSNTFARLLDSGNLVLLDGISSAVLWQSFDFPTDTILSGMNLGQAKFFPKNWSLVSWRSQEDPAVGSFSLDVNIEGELVIKEGSKTYWTGSPFLFENYSVDVLLHQVQNRAMRKSHPGDNYITWHFLDPSTIMHIALDMFGKLKLQSWSEDDQSWPV</sequence>
<dbReference type="GeneID" id="111276168"/>
<dbReference type="OrthoDB" id="990291at2759"/>
<protein>
    <recommendedName>
        <fullName evidence="2">non-specific serine/threonine protein kinase</fullName>
        <ecNumber evidence="2">2.7.11.1</ecNumber>
    </recommendedName>
</protein>
<keyword evidence="11" id="KW-0418">Kinase</keyword>
<dbReference type="PROSITE" id="PS50927">
    <property type="entry name" value="BULB_LECTIN"/>
    <property type="match status" value="1"/>
</dbReference>
<comment type="subcellular location">
    <subcellularLocation>
        <location evidence="1">Cell membrane</location>
        <topology evidence="1">Single-pass type I membrane protein</topology>
    </subcellularLocation>
</comment>
<dbReference type="KEGG" id="dzi:111276168"/>
<dbReference type="Gene3D" id="2.90.10.10">
    <property type="entry name" value="Bulb-type lectin domain"/>
    <property type="match status" value="1"/>
</dbReference>
<name>A0A6P5WPA4_DURZI</name>
<keyword evidence="16" id="KW-0675">Receptor</keyword>
<feature type="chain" id="PRO_5028399853" description="non-specific serine/threonine protein kinase" evidence="20">
    <location>
        <begin position="25"/>
        <end position="273"/>
    </location>
</feature>
<evidence type="ECO:0000256" key="7">
    <source>
        <dbReference type="ARBA" id="ARBA00022692"/>
    </source>
</evidence>
<keyword evidence="7" id="KW-0812">Transmembrane</keyword>
<dbReference type="PANTHER" id="PTHR32444">
    <property type="entry name" value="BULB-TYPE LECTIN DOMAIN-CONTAINING PROTEIN"/>
    <property type="match status" value="1"/>
</dbReference>
<reference evidence="23" key="1">
    <citation type="submission" date="2025-08" db="UniProtKB">
        <authorList>
            <consortium name="RefSeq"/>
        </authorList>
    </citation>
    <scope>IDENTIFICATION</scope>
    <source>
        <tissue evidence="23">Fruit stalk</tissue>
    </source>
</reference>
<evidence type="ECO:0000256" key="20">
    <source>
        <dbReference type="SAM" id="SignalP"/>
    </source>
</evidence>
<keyword evidence="6" id="KW-0808">Transferase</keyword>
<dbReference type="GO" id="GO:0005886">
    <property type="term" value="C:plasma membrane"/>
    <property type="evidence" value="ECO:0007669"/>
    <property type="project" value="UniProtKB-SubCell"/>
</dbReference>
<evidence type="ECO:0000256" key="1">
    <source>
        <dbReference type="ARBA" id="ARBA00004251"/>
    </source>
</evidence>
<evidence type="ECO:0000256" key="3">
    <source>
        <dbReference type="ARBA" id="ARBA00022475"/>
    </source>
</evidence>
<evidence type="ECO:0000256" key="2">
    <source>
        <dbReference type="ARBA" id="ARBA00012513"/>
    </source>
</evidence>
<feature type="domain" description="Bulb-type lectin" evidence="21">
    <location>
        <begin position="25"/>
        <end position="145"/>
    </location>
</feature>
<gene>
    <name evidence="23" type="primary">LOC111276168</name>
</gene>
<evidence type="ECO:0000256" key="19">
    <source>
        <dbReference type="ARBA" id="ARBA00048679"/>
    </source>
</evidence>
<evidence type="ECO:0000256" key="13">
    <source>
        <dbReference type="ARBA" id="ARBA00022989"/>
    </source>
</evidence>
<keyword evidence="14" id="KW-0472">Membrane</keyword>
<evidence type="ECO:0000256" key="4">
    <source>
        <dbReference type="ARBA" id="ARBA00022527"/>
    </source>
</evidence>
<dbReference type="SMART" id="SM00108">
    <property type="entry name" value="B_lectin"/>
    <property type="match status" value="1"/>
</dbReference>
<keyword evidence="15" id="KW-1015">Disulfide bond</keyword>
<dbReference type="FunFam" id="2.90.10.10:FF:000009">
    <property type="entry name" value="Receptor-like serine/threonine-protein kinase SD1-8"/>
    <property type="match status" value="1"/>
</dbReference>
<evidence type="ECO:0000256" key="16">
    <source>
        <dbReference type="ARBA" id="ARBA00023170"/>
    </source>
</evidence>
<dbReference type="EC" id="2.7.11.1" evidence="2"/>
<evidence type="ECO:0000256" key="15">
    <source>
        <dbReference type="ARBA" id="ARBA00023157"/>
    </source>
</evidence>
<evidence type="ECO:0000256" key="6">
    <source>
        <dbReference type="ARBA" id="ARBA00022679"/>
    </source>
</evidence>
<dbReference type="RefSeq" id="XP_022717698.1">
    <property type="nucleotide sequence ID" value="XM_022861963.1"/>
</dbReference>
<dbReference type="InterPro" id="IPR036426">
    <property type="entry name" value="Bulb-type_lectin_dom_sf"/>
</dbReference>
<dbReference type="Pfam" id="PF01453">
    <property type="entry name" value="B_lectin"/>
    <property type="match status" value="1"/>
</dbReference>
<keyword evidence="4" id="KW-0723">Serine/threonine-protein kinase</keyword>
<keyword evidence="8 20" id="KW-0732">Signal</keyword>
<evidence type="ECO:0000259" key="21">
    <source>
        <dbReference type="PROSITE" id="PS50927"/>
    </source>
</evidence>
<dbReference type="Proteomes" id="UP000515121">
    <property type="component" value="Unplaced"/>
</dbReference>
<keyword evidence="13" id="KW-1133">Transmembrane helix</keyword>
<evidence type="ECO:0000256" key="12">
    <source>
        <dbReference type="ARBA" id="ARBA00022840"/>
    </source>
</evidence>
<keyword evidence="9" id="KW-0430">Lectin</keyword>
<evidence type="ECO:0000256" key="18">
    <source>
        <dbReference type="ARBA" id="ARBA00047899"/>
    </source>
</evidence>
<keyword evidence="3" id="KW-1003">Cell membrane</keyword>
<evidence type="ECO:0000313" key="22">
    <source>
        <dbReference type="Proteomes" id="UP000515121"/>
    </source>
</evidence>